<evidence type="ECO:0000313" key="6">
    <source>
        <dbReference type="Proteomes" id="UP000550729"/>
    </source>
</evidence>
<dbReference type="GO" id="GO:0004497">
    <property type="term" value="F:monooxygenase activity"/>
    <property type="evidence" value="ECO:0007669"/>
    <property type="project" value="UniProtKB-KW"/>
</dbReference>
<keyword evidence="4" id="KW-0503">Monooxygenase</keyword>
<dbReference type="GO" id="GO:0005506">
    <property type="term" value="F:iron ion binding"/>
    <property type="evidence" value="ECO:0007669"/>
    <property type="project" value="InterPro"/>
</dbReference>
<comment type="cofactor">
    <cofactor evidence="1 3">
        <name>heme</name>
        <dbReference type="ChEBI" id="CHEBI:30413"/>
    </cofactor>
</comment>
<keyword evidence="3 4" id="KW-0408">Iron</keyword>
<feature type="binding site" description="axial binding residue" evidence="3">
    <location>
        <position position="387"/>
    </location>
    <ligand>
        <name>heme</name>
        <dbReference type="ChEBI" id="CHEBI:30413"/>
    </ligand>
    <ligandPart>
        <name>Fe</name>
        <dbReference type="ChEBI" id="CHEBI:18248"/>
    </ligandPart>
</feature>
<dbReference type="PRINTS" id="PR00385">
    <property type="entry name" value="P450"/>
</dbReference>
<dbReference type="InterPro" id="IPR001128">
    <property type="entry name" value="Cyt_P450"/>
</dbReference>
<dbReference type="PANTHER" id="PTHR24305:SF166">
    <property type="entry name" value="CYTOCHROME P450 12A4, MITOCHONDRIAL-RELATED"/>
    <property type="match status" value="1"/>
</dbReference>
<name>A0A848LAT1_9ACTN</name>
<comment type="similarity">
    <text evidence="2 4">Belongs to the cytochrome P450 family.</text>
</comment>
<comment type="caution">
    <text evidence="5">The sequence shown here is derived from an EMBL/GenBank/DDBJ whole genome shotgun (WGS) entry which is preliminary data.</text>
</comment>
<keyword evidence="3 4" id="KW-0349">Heme</keyword>
<protein>
    <submittedName>
        <fullName evidence="5">Cytochrome P450</fullName>
    </submittedName>
</protein>
<keyword evidence="6" id="KW-1185">Reference proteome</keyword>
<dbReference type="GO" id="GO:0020037">
    <property type="term" value="F:heme binding"/>
    <property type="evidence" value="ECO:0007669"/>
    <property type="project" value="InterPro"/>
</dbReference>
<dbReference type="InterPro" id="IPR050121">
    <property type="entry name" value="Cytochrome_P450_monoxygenase"/>
</dbReference>
<evidence type="ECO:0000256" key="4">
    <source>
        <dbReference type="RuleBase" id="RU000461"/>
    </source>
</evidence>
<evidence type="ECO:0000256" key="1">
    <source>
        <dbReference type="ARBA" id="ARBA00001971"/>
    </source>
</evidence>
<dbReference type="RefSeq" id="WP_170197183.1">
    <property type="nucleotide sequence ID" value="NZ_JABBNB010000039.1"/>
</dbReference>
<dbReference type="InterPro" id="IPR002401">
    <property type="entry name" value="Cyt_P450_E_grp-I"/>
</dbReference>
<dbReference type="PANTHER" id="PTHR24305">
    <property type="entry name" value="CYTOCHROME P450"/>
    <property type="match status" value="1"/>
</dbReference>
<evidence type="ECO:0000256" key="2">
    <source>
        <dbReference type="ARBA" id="ARBA00010617"/>
    </source>
</evidence>
<dbReference type="PRINTS" id="PR00463">
    <property type="entry name" value="EP450I"/>
</dbReference>
<dbReference type="EMBL" id="JABBNB010000039">
    <property type="protein sequence ID" value="NMO04678.1"/>
    <property type="molecule type" value="Genomic_DNA"/>
</dbReference>
<dbReference type="SUPFAM" id="SSF48264">
    <property type="entry name" value="Cytochrome P450"/>
    <property type="match status" value="1"/>
</dbReference>
<keyword evidence="4" id="KW-0560">Oxidoreductase</keyword>
<dbReference type="Pfam" id="PF00067">
    <property type="entry name" value="p450"/>
    <property type="match status" value="1"/>
</dbReference>
<dbReference type="GO" id="GO:0016705">
    <property type="term" value="F:oxidoreductase activity, acting on paired donors, with incorporation or reduction of molecular oxygen"/>
    <property type="evidence" value="ECO:0007669"/>
    <property type="project" value="InterPro"/>
</dbReference>
<reference evidence="5 6" key="1">
    <citation type="submission" date="2020-04" db="EMBL/GenBank/DDBJ databases">
        <title>Gordonia sp. nov. TBRC 11910.</title>
        <authorList>
            <person name="Suriyachadkun C."/>
        </authorList>
    </citation>
    <scope>NUCLEOTIDE SEQUENCE [LARGE SCALE GENOMIC DNA]</scope>
    <source>
        <strain evidence="5 6">TBRC 11910</strain>
    </source>
</reference>
<dbReference type="InterPro" id="IPR017972">
    <property type="entry name" value="Cyt_P450_CS"/>
</dbReference>
<organism evidence="5 6">
    <name type="scientific">Gordonia asplenii</name>
    <dbReference type="NCBI Taxonomy" id="2725283"/>
    <lineage>
        <taxon>Bacteria</taxon>
        <taxon>Bacillati</taxon>
        <taxon>Actinomycetota</taxon>
        <taxon>Actinomycetes</taxon>
        <taxon>Mycobacteriales</taxon>
        <taxon>Gordoniaceae</taxon>
        <taxon>Gordonia</taxon>
    </lineage>
</organism>
<keyword evidence="3 4" id="KW-0479">Metal-binding</keyword>
<dbReference type="Proteomes" id="UP000550729">
    <property type="component" value="Unassembled WGS sequence"/>
</dbReference>
<sequence length="442" mass="49949">MTTTRPADPVLVGPVRLPPGPPLRPRNVVRFLTDRPRMLAELADRYGPTFTMTVPTFGTSVVITEPAMFNELFHIPADVAGGVEPSLDVMFGEGSIFGKQTAEHQRHRKLLTPPFHGRSLRAFESIVEEETLKEIAKWPVRQEFPVHPSTMSITLNIILRAMFGAEGAEFEELRDLAPRWIRFGAFLFAVRPLQKDWPLSPWRRHLAMRRQFDDIIERLIARAYADPDFENRPDVLSLLLRSTYDDGSPVTHRHIGDQLTTLLAAGHETTATSLAWAFERLSRHPHPLERLVAEIDDGEAAYLQATIHEVMRSRATIDGTTRRVLVARMPLGEWVIPYGMNIYTATSVAHHDPRNFPRPDEFIPDRFLGRMPDTYAWTPFGGGLRRCIGAAFANMEMTVILRTILSTYRLLPTDAPDERVAFRGLPFAPGAGGRIRVEPRIS</sequence>
<gene>
    <name evidence="5" type="ORF">HH308_25995</name>
</gene>
<dbReference type="Gene3D" id="1.10.630.10">
    <property type="entry name" value="Cytochrome P450"/>
    <property type="match status" value="1"/>
</dbReference>
<dbReference type="AlphaFoldDB" id="A0A848LAT1"/>
<evidence type="ECO:0000256" key="3">
    <source>
        <dbReference type="PIRSR" id="PIRSR602401-1"/>
    </source>
</evidence>
<dbReference type="InterPro" id="IPR036396">
    <property type="entry name" value="Cyt_P450_sf"/>
</dbReference>
<proteinExistence type="inferred from homology"/>
<dbReference type="PROSITE" id="PS00086">
    <property type="entry name" value="CYTOCHROME_P450"/>
    <property type="match status" value="1"/>
</dbReference>
<dbReference type="CDD" id="cd11053">
    <property type="entry name" value="CYP110-like"/>
    <property type="match status" value="1"/>
</dbReference>
<evidence type="ECO:0000313" key="5">
    <source>
        <dbReference type="EMBL" id="NMO04678.1"/>
    </source>
</evidence>
<accession>A0A848LAT1</accession>